<dbReference type="VEuPathDB" id="AmoebaDB:NfTy_011610"/>
<dbReference type="EMBL" id="VFQX01000006">
    <property type="protein sequence ID" value="KAF0983301.1"/>
    <property type="molecule type" value="Genomic_DNA"/>
</dbReference>
<evidence type="ECO:0000256" key="3">
    <source>
        <dbReference type="ARBA" id="ARBA00012533"/>
    </source>
</evidence>
<gene>
    <name evidence="11" type="ORF">FDP41_010366</name>
</gene>
<keyword evidence="4" id="KW-0963">Cytoplasm</keyword>
<dbReference type="GO" id="GO:0032259">
    <property type="term" value="P:methylation"/>
    <property type="evidence" value="ECO:0007669"/>
    <property type="project" value="UniProtKB-KW"/>
</dbReference>
<comment type="similarity">
    <text evidence="9">Belongs to the methyltransferase superfamily. METTL18 family.</text>
</comment>
<dbReference type="EC" id="2.1.1.85" evidence="3"/>
<protein>
    <recommendedName>
        <fullName evidence="3">protein-histidine N-methyltransferase</fullName>
        <ecNumber evidence="3">2.1.1.85</ecNumber>
    </recommendedName>
</protein>
<evidence type="ECO:0000256" key="9">
    <source>
        <dbReference type="ARBA" id="ARBA00038126"/>
    </source>
</evidence>
<dbReference type="RefSeq" id="XP_044568014.1">
    <property type="nucleotide sequence ID" value="XM_044700656.1"/>
</dbReference>
<keyword evidence="8" id="KW-0539">Nucleus</keyword>
<evidence type="ECO:0000256" key="4">
    <source>
        <dbReference type="ARBA" id="ARBA00022490"/>
    </source>
</evidence>
<dbReference type="PANTHER" id="PTHR14614">
    <property type="entry name" value="HEPATOCELLULAR CARCINOMA-ASSOCIATED ANTIGEN"/>
    <property type="match status" value="1"/>
</dbReference>
<dbReference type="AlphaFoldDB" id="A0A6A5C849"/>
<dbReference type="Proteomes" id="UP000444721">
    <property type="component" value="Unassembled WGS sequence"/>
</dbReference>
<keyword evidence="7" id="KW-0949">S-adenosyl-L-methionine</keyword>
<dbReference type="VEuPathDB" id="AmoebaDB:FDP41_010366"/>
<dbReference type="VEuPathDB" id="AmoebaDB:NF0126240"/>
<evidence type="ECO:0000256" key="8">
    <source>
        <dbReference type="ARBA" id="ARBA00023242"/>
    </source>
</evidence>
<comment type="subcellular location">
    <subcellularLocation>
        <location evidence="2">Cytoplasm</location>
    </subcellularLocation>
    <subcellularLocation>
        <location evidence="1">Nucleus</location>
    </subcellularLocation>
</comment>
<name>A0A6A5C849_NAEFO</name>
<reference evidence="11 12" key="1">
    <citation type="journal article" date="2019" name="Sci. Rep.">
        <title>Nanopore sequencing improves the draft genome of the human pathogenic amoeba Naegleria fowleri.</title>
        <authorList>
            <person name="Liechti N."/>
            <person name="Schurch N."/>
            <person name="Bruggmann R."/>
            <person name="Wittwer M."/>
        </authorList>
    </citation>
    <scope>NUCLEOTIDE SEQUENCE [LARGE SCALE GENOMIC DNA]</scope>
    <source>
        <strain evidence="11 12">ATCC 30894</strain>
    </source>
</reference>
<dbReference type="InterPro" id="IPR029063">
    <property type="entry name" value="SAM-dependent_MTases_sf"/>
</dbReference>
<dbReference type="SUPFAM" id="SSF53335">
    <property type="entry name" value="S-adenosyl-L-methionine-dependent methyltransferases"/>
    <property type="match status" value="1"/>
</dbReference>
<comment type="caution">
    <text evidence="11">The sequence shown here is derived from an EMBL/GenBank/DDBJ whole genome shotgun (WGS) entry which is preliminary data.</text>
</comment>
<dbReference type="OrthoDB" id="1723750at2759"/>
<feature type="region of interest" description="Disordered" evidence="10">
    <location>
        <begin position="18"/>
        <end position="62"/>
    </location>
</feature>
<evidence type="ECO:0000256" key="5">
    <source>
        <dbReference type="ARBA" id="ARBA00022603"/>
    </source>
</evidence>
<dbReference type="Gene3D" id="3.40.50.150">
    <property type="entry name" value="Vaccinia Virus protein VP39"/>
    <property type="match status" value="1"/>
</dbReference>
<evidence type="ECO:0000256" key="10">
    <source>
        <dbReference type="SAM" id="MobiDB-lite"/>
    </source>
</evidence>
<dbReference type="PANTHER" id="PTHR14614:SF39">
    <property type="entry name" value="HISTIDINE PROTEIN METHYLTRANSFERASE 1 HOMOLOG"/>
    <property type="match status" value="1"/>
</dbReference>
<feature type="compositionally biased region" description="Polar residues" evidence="10">
    <location>
        <begin position="46"/>
        <end position="55"/>
    </location>
</feature>
<keyword evidence="12" id="KW-1185">Reference proteome</keyword>
<evidence type="ECO:0000256" key="2">
    <source>
        <dbReference type="ARBA" id="ARBA00004496"/>
    </source>
</evidence>
<evidence type="ECO:0000313" key="12">
    <source>
        <dbReference type="Proteomes" id="UP000444721"/>
    </source>
</evidence>
<dbReference type="GeneID" id="68117581"/>
<evidence type="ECO:0000256" key="6">
    <source>
        <dbReference type="ARBA" id="ARBA00022679"/>
    </source>
</evidence>
<dbReference type="OMA" id="GAKKCAF"/>
<keyword evidence="6" id="KW-0808">Transferase</keyword>
<evidence type="ECO:0000256" key="7">
    <source>
        <dbReference type="ARBA" id="ARBA00022691"/>
    </source>
</evidence>
<evidence type="ECO:0000256" key="1">
    <source>
        <dbReference type="ARBA" id="ARBA00004123"/>
    </source>
</evidence>
<organism evidence="11 12">
    <name type="scientific">Naegleria fowleri</name>
    <name type="common">Brain eating amoeba</name>
    <dbReference type="NCBI Taxonomy" id="5763"/>
    <lineage>
        <taxon>Eukaryota</taxon>
        <taxon>Discoba</taxon>
        <taxon>Heterolobosea</taxon>
        <taxon>Tetramitia</taxon>
        <taxon>Eutetramitia</taxon>
        <taxon>Vahlkampfiidae</taxon>
        <taxon>Naegleria</taxon>
    </lineage>
</organism>
<dbReference type="CDD" id="cd02440">
    <property type="entry name" value="AdoMet_MTases"/>
    <property type="match status" value="1"/>
</dbReference>
<sequence>MSSGDSAIFRFNFSVEEEEEDEVMMTSDDEKNITNSEEHSKITFHPSISTNSDQSTNHDDSSSNLAPFEIVKIPKLDEINYLKQFSIEWRGGLMKYINITTKLQHEHHISQTTNSDIVKNKYEGGFKLWECSEDLVEYLMNNLKFVHEFVKNRNVLELGCGHALPAIYCLLKGGAKKCAFQDYNKEVIELLSIPNLLLNMSCSLTSSDHSHPSAPLLLDDTQCQFFSGDWVSMSEQSIIQHEYDLIIMSDTIYSVGSYEKLYRVIRSAIKPGGKLLVGAKSYYFGCGGSTQQFIHFVKQKDCHVQVETLKDIRDGVSNVREILLFTFP</sequence>
<proteinExistence type="inferred from homology"/>
<accession>A0A6A5C849</accession>
<dbReference type="InterPro" id="IPR019410">
    <property type="entry name" value="Methyltransf_16"/>
</dbReference>
<dbReference type="Pfam" id="PF10294">
    <property type="entry name" value="Methyltransf_16"/>
    <property type="match status" value="1"/>
</dbReference>
<keyword evidence="5" id="KW-0489">Methyltransferase</keyword>
<feature type="compositionally biased region" description="Basic and acidic residues" evidence="10">
    <location>
        <begin position="28"/>
        <end position="41"/>
    </location>
</feature>
<dbReference type="GO" id="GO:0005737">
    <property type="term" value="C:cytoplasm"/>
    <property type="evidence" value="ECO:0007669"/>
    <property type="project" value="UniProtKB-SubCell"/>
</dbReference>
<evidence type="ECO:0000313" key="11">
    <source>
        <dbReference type="EMBL" id="KAF0983301.1"/>
    </source>
</evidence>
<dbReference type="GO" id="GO:0018064">
    <property type="term" value="F:protein-L-histidine N-tele-methyltransferase activity"/>
    <property type="evidence" value="ECO:0007669"/>
    <property type="project" value="UniProtKB-EC"/>
</dbReference>
<dbReference type="GO" id="GO:0005634">
    <property type="term" value="C:nucleus"/>
    <property type="evidence" value="ECO:0007669"/>
    <property type="project" value="UniProtKB-SubCell"/>
</dbReference>